<proteinExistence type="predicted"/>
<gene>
    <name evidence="1" type="ORF">CKO31_11030</name>
</gene>
<dbReference type="EMBL" id="NRRV01000023">
    <property type="protein sequence ID" value="MBK1631262.1"/>
    <property type="molecule type" value="Genomic_DNA"/>
</dbReference>
<dbReference type="Proteomes" id="UP000748752">
    <property type="component" value="Unassembled WGS sequence"/>
</dbReference>
<protein>
    <submittedName>
        <fullName evidence="1">Uncharacterized protein</fullName>
    </submittedName>
</protein>
<accession>A0ABS1CH67</accession>
<sequence length="64" mass="7109">MNRFHHPLDLVRSMAGARGIPVQHLVGEALWSMVSPEPFASDAETLAEMEAMESDVQKDLSWEG</sequence>
<dbReference type="RefSeq" id="WP_200237214.1">
    <property type="nucleotide sequence ID" value="NZ_NRRV01000023.1"/>
</dbReference>
<comment type="caution">
    <text evidence="1">The sequence shown here is derived from an EMBL/GenBank/DDBJ whole genome shotgun (WGS) entry which is preliminary data.</text>
</comment>
<keyword evidence="2" id="KW-1185">Reference proteome</keyword>
<reference evidence="1 2" key="1">
    <citation type="journal article" date="2020" name="Microorganisms">
        <title>Osmotic Adaptation and Compatible Solute Biosynthesis of Phototrophic Bacteria as Revealed from Genome Analyses.</title>
        <authorList>
            <person name="Imhoff J.F."/>
            <person name="Rahn T."/>
            <person name="Kunzel S."/>
            <person name="Keller A."/>
            <person name="Neulinger S.C."/>
        </authorList>
    </citation>
    <scope>NUCLEOTIDE SEQUENCE [LARGE SCALE GENOMIC DNA]</scope>
    <source>
        <strain evidence="1 2">DSM 6210</strain>
    </source>
</reference>
<evidence type="ECO:0000313" key="2">
    <source>
        <dbReference type="Proteomes" id="UP000748752"/>
    </source>
</evidence>
<organism evidence="1 2">
    <name type="scientific">Thiohalocapsa halophila</name>
    <dbReference type="NCBI Taxonomy" id="69359"/>
    <lineage>
        <taxon>Bacteria</taxon>
        <taxon>Pseudomonadati</taxon>
        <taxon>Pseudomonadota</taxon>
        <taxon>Gammaproteobacteria</taxon>
        <taxon>Chromatiales</taxon>
        <taxon>Chromatiaceae</taxon>
        <taxon>Thiohalocapsa</taxon>
    </lineage>
</organism>
<evidence type="ECO:0000313" key="1">
    <source>
        <dbReference type="EMBL" id="MBK1631262.1"/>
    </source>
</evidence>
<name>A0ABS1CH67_9GAMM</name>